<dbReference type="InterPro" id="IPR010359">
    <property type="entry name" value="IrrE_HExxH"/>
</dbReference>
<dbReference type="Gene3D" id="1.10.10.2910">
    <property type="match status" value="1"/>
</dbReference>
<reference evidence="2 3" key="1">
    <citation type="journal article" date="2009" name="Stand. Genomic Sci.">
        <title>Complete genome sequence of Jonesia denitrificans type strain (Prevot 55134).</title>
        <authorList>
            <person name="Pukall R."/>
            <person name="Gehrich-Schroter G."/>
            <person name="Lapidus A."/>
            <person name="Nolan M."/>
            <person name="Glavina Del Rio T."/>
            <person name="Lucas S."/>
            <person name="Chen F."/>
            <person name="Tice H."/>
            <person name="Pitluck S."/>
            <person name="Cheng J.F."/>
            <person name="Copeland A."/>
            <person name="Saunders E."/>
            <person name="Brettin T."/>
            <person name="Detter J.C."/>
            <person name="Bruce D."/>
            <person name="Goodwin L."/>
            <person name="Pati A."/>
            <person name="Ivanova N."/>
            <person name="Mavromatis K."/>
            <person name="Ovchinnikova G."/>
            <person name="Chen A."/>
            <person name="Palaniappan K."/>
            <person name="Land M."/>
            <person name="Hauser L."/>
            <person name="Chang Y.J."/>
            <person name="Jeffries C.D."/>
            <person name="Chain P."/>
            <person name="Goker M."/>
            <person name="Bristow J."/>
            <person name="Eisen J.A."/>
            <person name="Markowitz V."/>
            <person name="Hugenholtz P."/>
            <person name="Kyrpides N.C."/>
            <person name="Klenk H.P."/>
            <person name="Han C."/>
        </authorList>
    </citation>
    <scope>NUCLEOTIDE SEQUENCE [LARGE SCALE GENOMIC DNA]</scope>
    <source>
        <strain evidence="3">ATCC 14870 / DSM 20603 / BCRC 15368 / CIP 55.134 / JCM 11481 / NBRC 15587 / NCTC 10816 / Prevot 55134</strain>
    </source>
</reference>
<evidence type="ECO:0000313" key="3">
    <source>
        <dbReference type="Proteomes" id="UP000000628"/>
    </source>
</evidence>
<protein>
    <recommendedName>
        <fullName evidence="1">IrrE N-terminal-like domain-containing protein</fullName>
    </recommendedName>
</protein>
<dbReference type="eggNOG" id="COG2856">
    <property type="taxonomic scope" value="Bacteria"/>
</dbReference>
<accession>C7R217</accession>
<dbReference type="Pfam" id="PF06114">
    <property type="entry name" value="Peptidase_M78"/>
    <property type="match status" value="1"/>
</dbReference>
<keyword evidence="3" id="KW-1185">Reference proteome</keyword>
<feature type="domain" description="IrrE N-terminal-like" evidence="1">
    <location>
        <begin position="29"/>
        <end position="88"/>
    </location>
</feature>
<dbReference type="RefSeq" id="WP_015772533.1">
    <property type="nucleotide sequence ID" value="NC_013174.1"/>
</dbReference>
<organism evidence="2 3">
    <name type="scientific">Jonesia denitrificans (strain ATCC 14870 / DSM 20603 / BCRC 15368 / CIP 55.134 / JCM 11481 / NBRC 15587 / NCTC 10816 / Prevot 55134)</name>
    <name type="common">Listeria denitrificans</name>
    <dbReference type="NCBI Taxonomy" id="471856"/>
    <lineage>
        <taxon>Bacteria</taxon>
        <taxon>Bacillati</taxon>
        <taxon>Actinomycetota</taxon>
        <taxon>Actinomycetes</taxon>
        <taxon>Micrococcales</taxon>
        <taxon>Jonesiaceae</taxon>
        <taxon>Jonesia</taxon>
    </lineage>
</organism>
<dbReference type="STRING" id="471856.Jden_2270"/>
<dbReference type="EMBL" id="CP001706">
    <property type="protein sequence ID" value="ACV09905.1"/>
    <property type="molecule type" value="Genomic_DNA"/>
</dbReference>
<dbReference type="HOGENOM" id="CLU_134881_1_0_11"/>
<evidence type="ECO:0000313" key="2">
    <source>
        <dbReference type="EMBL" id="ACV09905.1"/>
    </source>
</evidence>
<sequence length="121" mass="13711">MDALIEMAQAAGYKVEWVSMSRYTGLLLDDRILINQHRSIMTQRVALAHELGHIHHGHDWRVNPHSRERDERQANRFAAELLVDPVELMEAEMLYESPGAVAAALSLPESILDIWRASAKA</sequence>
<dbReference type="KEGG" id="jde:Jden_2270"/>
<dbReference type="AlphaFoldDB" id="C7R217"/>
<gene>
    <name evidence="2" type="ordered locus">Jden_2270</name>
</gene>
<name>C7R217_JONDD</name>
<proteinExistence type="predicted"/>
<dbReference type="Proteomes" id="UP000000628">
    <property type="component" value="Chromosome"/>
</dbReference>
<evidence type="ECO:0000259" key="1">
    <source>
        <dbReference type="Pfam" id="PF06114"/>
    </source>
</evidence>